<reference evidence="2" key="2">
    <citation type="journal article" date="2023" name="IMA Fungus">
        <title>Comparative genomic study of the Penicillium genus elucidates a diverse pangenome and 15 lateral gene transfer events.</title>
        <authorList>
            <person name="Petersen C."/>
            <person name="Sorensen T."/>
            <person name="Nielsen M.R."/>
            <person name="Sondergaard T.E."/>
            <person name="Sorensen J.L."/>
            <person name="Fitzpatrick D.A."/>
            <person name="Frisvad J.C."/>
            <person name="Nielsen K.L."/>
        </authorList>
    </citation>
    <scope>NUCLEOTIDE SEQUENCE</scope>
    <source>
        <strain evidence="2">IBT 34128</strain>
    </source>
</reference>
<evidence type="ECO:0000313" key="2">
    <source>
        <dbReference type="EMBL" id="KAJ5102103.1"/>
    </source>
</evidence>
<proteinExistence type="predicted"/>
<gene>
    <name evidence="2" type="ORF">NUU61_004325</name>
</gene>
<protein>
    <submittedName>
        <fullName evidence="2">Uncharacterized protein</fullName>
    </submittedName>
</protein>
<feature type="region of interest" description="Disordered" evidence="1">
    <location>
        <begin position="1"/>
        <end position="65"/>
    </location>
</feature>
<dbReference type="EMBL" id="JAPMSZ010000005">
    <property type="protein sequence ID" value="KAJ5102103.1"/>
    <property type="molecule type" value="Genomic_DNA"/>
</dbReference>
<dbReference type="GeneID" id="81394075"/>
<reference evidence="2" key="1">
    <citation type="submission" date="2022-11" db="EMBL/GenBank/DDBJ databases">
        <authorList>
            <person name="Petersen C."/>
        </authorList>
    </citation>
    <scope>NUCLEOTIDE SEQUENCE</scope>
    <source>
        <strain evidence="2">IBT 34128</strain>
    </source>
</reference>
<organism evidence="2 3">
    <name type="scientific">Penicillium alfredii</name>
    <dbReference type="NCBI Taxonomy" id="1506179"/>
    <lineage>
        <taxon>Eukaryota</taxon>
        <taxon>Fungi</taxon>
        <taxon>Dikarya</taxon>
        <taxon>Ascomycota</taxon>
        <taxon>Pezizomycotina</taxon>
        <taxon>Eurotiomycetes</taxon>
        <taxon>Eurotiomycetidae</taxon>
        <taxon>Eurotiales</taxon>
        <taxon>Aspergillaceae</taxon>
        <taxon>Penicillium</taxon>
    </lineage>
</organism>
<feature type="compositionally biased region" description="Basic and acidic residues" evidence="1">
    <location>
        <begin position="56"/>
        <end position="65"/>
    </location>
</feature>
<accession>A0A9W9KDU9</accession>
<comment type="caution">
    <text evidence="2">The sequence shown here is derived from an EMBL/GenBank/DDBJ whole genome shotgun (WGS) entry which is preliminary data.</text>
</comment>
<name>A0A9W9KDU9_9EURO</name>
<evidence type="ECO:0000313" key="3">
    <source>
        <dbReference type="Proteomes" id="UP001141434"/>
    </source>
</evidence>
<dbReference type="RefSeq" id="XP_056512934.1">
    <property type="nucleotide sequence ID" value="XM_056654907.1"/>
</dbReference>
<dbReference type="Proteomes" id="UP001141434">
    <property type="component" value="Unassembled WGS sequence"/>
</dbReference>
<sequence>METLGIFKSTCADPTPRSVAAMKQPSPTHRGVKTAADMDSHEAQAFSTTSSDLWEGDPRTGRVDQEPGLVLGMADLDIHPHTLTL</sequence>
<dbReference type="AlphaFoldDB" id="A0A9W9KDU9"/>
<evidence type="ECO:0000256" key="1">
    <source>
        <dbReference type="SAM" id="MobiDB-lite"/>
    </source>
</evidence>
<keyword evidence="3" id="KW-1185">Reference proteome</keyword>